<protein>
    <submittedName>
        <fullName evidence="2">Surface antigen 2 (CA-2)</fullName>
    </submittedName>
</protein>
<dbReference type="GeneID" id="39987298"/>
<feature type="region of interest" description="Disordered" evidence="1">
    <location>
        <begin position="142"/>
        <end position="225"/>
    </location>
</feature>
<name>A0A1X0NQF2_9TRYP</name>
<reference evidence="2 3" key="1">
    <citation type="submission" date="2017-03" db="EMBL/GenBank/DDBJ databases">
        <title>An alternative strategy for trypanosome survival in the mammalian bloodstream revealed through genome and transcriptome analysis of the ubiquitous bovine parasite Trypanosoma (Megatrypanum) theileri.</title>
        <authorList>
            <person name="Kelly S."/>
            <person name="Ivens A."/>
            <person name="Mott A."/>
            <person name="O'Neill E."/>
            <person name="Emms D."/>
            <person name="Macleod O."/>
            <person name="Voorheis P."/>
            <person name="Matthews J."/>
            <person name="Matthews K."/>
            <person name="Carrington M."/>
        </authorList>
    </citation>
    <scope>NUCLEOTIDE SEQUENCE [LARGE SCALE GENOMIC DNA]</scope>
    <source>
        <strain evidence="2">Edinburgh</strain>
    </source>
</reference>
<dbReference type="RefSeq" id="XP_028881022.1">
    <property type="nucleotide sequence ID" value="XM_029027518.1"/>
</dbReference>
<dbReference type="STRING" id="67003.A0A1X0NQF2"/>
<evidence type="ECO:0000313" key="3">
    <source>
        <dbReference type="Proteomes" id="UP000192257"/>
    </source>
</evidence>
<sequence length="225" mass="24623">MAFQPSRLDAVCEDVHADFTSSDLESIQCLCQQVRLLRVSAQRLVMEHIPSLAADITSLQESHLTFTLGGAPNNQLEEGINCPAGLVLGAQSLFSHCKKLTSDVTRGVHRLCDNKRVPKNLYAIGYTPHYYRKRCPHYTSSQMSPTVTVEEHQYTSANNKTNTRDSPQPQATQSANKTVTAENENPLDQGRQQKMYSDKPSPFGQATAGAGTEVKPSPFGQATAG</sequence>
<dbReference type="EMBL" id="NBCO01000024">
    <property type="protein sequence ID" value="ORC86956.1"/>
    <property type="molecule type" value="Genomic_DNA"/>
</dbReference>
<evidence type="ECO:0000256" key="1">
    <source>
        <dbReference type="SAM" id="MobiDB-lite"/>
    </source>
</evidence>
<comment type="caution">
    <text evidence="2">The sequence shown here is derived from an EMBL/GenBank/DDBJ whole genome shotgun (WGS) entry which is preliminary data.</text>
</comment>
<accession>A0A1X0NQF2</accession>
<dbReference type="VEuPathDB" id="TriTrypDB:TM35_000241060"/>
<proteinExistence type="predicted"/>
<dbReference type="OrthoDB" id="251528at2759"/>
<feature type="non-terminal residue" evidence="2">
    <location>
        <position position="225"/>
    </location>
</feature>
<gene>
    <name evidence="2" type="ORF">TM35_000241060</name>
</gene>
<dbReference type="AlphaFoldDB" id="A0A1X0NQF2"/>
<dbReference type="Proteomes" id="UP000192257">
    <property type="component" value="Unassembled WGS sequence"/>
</dbReference>
<keyword evidence="3" id="KW-1185">Reference proteome</keyword>
<evidence type="ECO:0000313" key="2">
    <source>
        <dbReference type="EMBL" id="ORC86956.1"/>
    </source>
</evidence>
<feature type="compositionally biased region" description="Polar residues" evidence="1">
    <location>
        <begin position="154"/>
        <end position="183"/>
    </location>
</feature>
<organism evidence="2 3">
    <name type="scientific">Trypanosoma theileri</name>
    <dbReference type="NCBI Taxonomy" id="67003"/>
    <lineage>
        <taxon>Eukaryota</taxon>
        <taxon>Discoba</taxon>
        <taxon>Euglenozoa</taxon>
        <taxon>Kinetoplastea</taxon>
        <taxon>Metakinetoplastina</taxon>
        <taxon>Trypanosomatida</taxon>
        <taxon>Trypanosomatidae</taxon>
        <taxon>Trypanosoma</taxon>
    </lineage>
</organism>